<feature type="region of interest" description="Disordered" evidence="1">
    <location>
        <begin position="81"/>
        <end position="102"/>
    </location>
</feature>
<proteinExistence type="predicted"/>
<evidence type="ECO:0000313" key="3">
    <source>
        <dbReference type="Proteomes" id="UP000275267"/>
    </source>
</evidence>
<feature type="region of interest" description="Disordered" evidence="1">
    <location>
        <begin position="21"/>
        <end position="42"/>
    </location>
</feature>
<name>A0A3L6T7C5_PANMI</name>
<reference evidence="3" key="1">
    <citation type="journal article" date="2019" name="Nat. Commun.">
        <title>The genome of broomcorn millet.</title>
        <authorList>
            <person name="Zou C."/>
            <person name="Miki D."/>
            <person name="Li D."/>
            <person name="Tang Q."/>
            <person name="Xiao L."/>
            <person name="Rajput S."/>
            <person name="Deng P."/>
            <person name="Jia W."/>
            <person name="Huang R."/>
            <person name="Zhang M."/>
            <person name="Sun Y."/>
            <person name="Hu J."/>
            <person name="Fu X."/>
            <person name="Schnable P.S."/>
            <person name="Li F."/>
            <person name="Zhang H."/>
            <person name="Feng B."/>
            <person name="Zhu X."/>
            <person name="Liu R."/>
            <person name="Schnable J.C."/>
            <person name="Zhu J.-K."/>
            <person name="Zhang H."/>
        </authorList>
    </citation>
    <scope>NUCLEOTIDE SEQUENCE [LARGE SCALE GENOMIC DNA]</scope>
</reference>
<sequence length="102" mass="11799">MESLDGVPLLVARQEPRCQPGASARRWAARSPRGLPRPSSRTSRVVLLRQSLGERLSESEEIAILSYRWVQPRRVRKKLLSRNTSSHLTKTEDYKRRMSEEV</sequence>
<dbReference type="Proteomes" id="UP000275267">
    <property type="component" value="Unassembled WGS sequence"/>
</dbReference>
<accession>A0A3L6T7C5</accession>
<evidence type="ECO:0000256" key="1">
    <source>
        <dbReference type="SAM" id="MobiDB-lite"/>
    </source>
</evidence>
<dbReference type="AlphaFoldDB" id="A0A3L6T7C5"/>
<dbReference type="EMBL" id="PQIB02000002">
    <property type="protein sequence ID" value="RLN33263.1"/>
    <property type="molecule type" value="Genomic_DNA"/>
</dbReference>
<feature type="compositionally biased region" description="Basic and acidic residues" evidence="1">
    <location>
        <begin position="89"/>
        <end position="102"/>
    </location>
</feature>
<organism evidence="2 3">
    <name type="scientific">Panicum miliaceum</name>
    <name type="common">Proso millet</name>
    <name type="synonym">Broomcorn millet</name>
    <dbReference type="NCBI Taxonomy" id="4540"/>
    <lineage>
        <taxon>Eukaryota</taxon>
        <taxon>Viridiplantae</taxon>
        <taxon>Streptophyta</taxon>
        <taxon>Embryophyta</taxon>
        <taxon>Tracheophyta</taxon>
        <taxon>Spermatophyta</taxon>
        <taxon>Magnoliopsida</taxon>
        <taxon>Liliopsida</taxon>
        <taxon>Poales</taxon>
        <taxon>Poaceae</taxon>
        <taxon>PACMAD clade</taxon>
        <taxon>Panicoideae</taxon>
        <taxon>Panicodae</taxon>
        <taxon>Paniceae</taxon>
        <taxon>Panicinae</taxon>
        <taxon>Panicum</taxon>
        <taxon>Panicum sect. Panicum</taxon>
    </lineage>
</organism>
<comment type="caution">
    <text evidence="2">The sequence shown here is derived from an EMBL/GenBank/DDBJ whole genome shotgun (WGS) entry which is preliminary data.</text>
</comment>
<gene>
    <name evidence="2" type="ORF">C2845_PM03G33770</name>
</gene>
<keyword evidence="3" id="KW-1185">Reference proteome</keyword>
<evidence type="ECO:0000313" key="2">
    <source>
        <dbReference type="EMBL" id="RLN33263.1"/>
    </source>
</evidence>
<protein>
    <submittedName>
        <fullName evidence="2">Uncharacterized protein</fullName>
    </submittedName>
</protein>